<dbReference type="GO" id="GO:0043005">
    <property type="term" value="C:neuron projection"/>
    <property type="evidence" value="ECO:0007669"/>
    <property type="project" value="TreeGrafter"/>
</dbReference>
<feature type="compositionally biased region" description="Low complexity" evidence="2">
    <location>
        <begin position="503"/>
        <end position="513"/>
    </location>
</feature>
<keyword evidence="1" id="KW-0734">Signal transduction inhibitor</keyword>
<dbReference type="GO" id="GO:0007186">
    <property type="term" value="P:G protein-coupled receptor signaling pathway"/>
    <property type="evidence" value="ECO:0007669"/>
    <property type="project" value="InterPro"/>
</dbReference>
<dbReference type="FunFam" id="1.10.167.10:FF:000001">
    <property type="entry name" value="Putative regulator of g-protein signaling 12"/>
    <property type="match status" value="1"/>
</dbReference>
<dbReference type="InterPro" id="IPR000591">
    <property type="entry name" value="DEP_dom"/>
</dbReference>
<dbReference type="InterPro" id="IPR036305">
    <property type="entry name" value="RGS_sf"/>
</dbReference>
<feature type="compositionally biased region" description="Basic residues" evidence="2">
    <location>
        <begin position="440"/>
        <end position="451"/>
    </location>
</feature>
<dbReference type="Gene3D" id="1.10.10.10">
    <property type="entry name" value="Winged helix-like DNA-binding domain superfamily/Winged helix DNA-binding domain"/>
    <property type="match status" value="1"/>
</dbReference>
<evidence type="ECO:0000259" key="5">
    <source>
        <dbReference type="PROSITE" id="PS50186"/>
    </source>
</evidence>
<organism evidence="6 7">
    <name type="scientific">Biomphalaria pfeifferi</name>
    <name type="common">Bloodfluke planorb</name>
    <name type="synonym">Freshwater snail</name>
    <dbReference type="NCBI Taxonomy" id="112525"/>
    <lineage>
        <taxon>Eukaryota</taxon>
        <taxon>Metazoa</taxon>
        <taxon>Spiralia</taxon>
        <taxon>Lophotrochozoa</taxon>
        <taxon>Mollusca</taxon>
        <taxon>Gastropoda</taxon>
        <taxon>Heterobranchia</taxon>
        <taxon>Euthyneura</taxon>
        <taxon>Panpulmonata</taxon>
        <taxon>Hygrophila</taxon>
        <taxon>Lymnaeoidea</taxon>
        <taxon>Planorbidae</taxon>
        <taxon>Biomphalaria</taxon>
    </lineage>
</organism>
<evidence type="ECO:0000313" key="7">
    <source>
        <dbReference type="Proteomes" id="UP001233172"/>
    </source>
</evidence>
<dbReference type="Pfam" id="PF00610">
    <property type="entry name" value="DEP"/>
    <property type="match status" value="1"/>
</dbReference>
<keyword evidence="7" id="KW-1185">Reference proteome</keyword>
<dbReference type="SMART" id="SM00049">
    <property type="entry name" value="DEP"/>
    <property type="match status" value="1"/>
</dbReference>
<dbReference type="EMBL" id="JASAOG010000129">
    <property type="protein sequence ID" value="KAK0049177.1"/>
    <property type="molecule type" value="Genomic_DNA"/>
</dbReference>
<dbReference type="AlphaFoldDB" id="A0AAD8B7V5"/>
<evidence type="ECO:0000259" key="4">
    <source>
        <dbReference type="PROSITE" id="PS50132"/>
    </source>
</evidence>
<dbReference type="InterPro" id="IPR040759">
    <property type="entry name" value="RGS_DHEX"/>
</dbReference>
<dbReference type="SUPFAM" id="SSF48097">
    <property type="entry name" value="Regulator of G-protein signaling, RGS"/>
    <property type="match status" value="1"/>
</dbReference>
<dbReference type="SMART" id="SM00315">
    <property type="entry name" value="RGS"/>
    <property type="match status" value="1"/>
</dbReference>
<dbReference type="InterPro" id="IPR036390">
    <property type="entry name" value="WH_DNA-bd_sf"/>
</dbReference>
<sequence length="575" mass="66142">MVFGTRTMDTCRDNKPRHAVYEKMEKLVQEMQLSKSGVPVRSQKTFPFLTFIPSVFTGSDLIQWLATRLKITEEEHMEAVKLAILLCHYGYIFPVTDLKNLTVKEDASLYRFQKPYYWPSKNADPDNVSYAIHLVKRSMRNKQKHGLEDYEQASLTKLQTMLCDKWDFIVAQAQDQVKIAKEKKRTDKAIMDSQERAFWRIHRPPPGCIKTLDEGPKRNFQPSQMAARRKKNKDLLQKEIKYLHRSINICRVKTSKAVENLEHFTEQYFDLDPLLTLPMPSNPWISDDTTYFEISENNTEIPTEQRIRKWSYSLQALISDPRGRYEFENFLLKEYSHENFSFWCACEALKFCRQSEVENRILKIAEEFLTDGAPHQINIDSRCSEEVQKNMKLPKPNRFTFDSAQEQIFSLMKKDTYQRFLRSDQYKALLTNAGQPGGKKKFFSFGSRKKNTLTPSPKPKRRGSAGNDADIDNAAVAHHSYSTGNLRELEDKSAVMLRRDANSSDSSIASDTSPNLVTRHSLRSPQGSPRKSKQLEVPKISSVHVADSSQNEGPSCLAIAVPSKTNVVAPWEGVD</sequence>
<dbReference type="InterPro" id="IPR036388">
    <property type="entry name" value="WH-like_DNA-bd_sf"/>
</dbReference>
<dbReference type="PROSITE" id="PS50132">
    <property type="entry name" value="RGS"/>
    <property type="match status" value="1"/>
</dbReference>
<dbReference type="CDD" id="cd00068">
    <property type="entry name" value="GGL"/>
    <property type="match status" value="1"/>
</dbReference>
<dbReference type="InterPro" id="IPR016137">
    <property type="entry name" value="RGS"/>
</dbReference>
<evidence type="ECO:0000259" key="3">
    <source>
        <dbReference type="PROSITE" id="PS50058"/>
    </source>
</evidence>
<dbReference type="Proteomes" id="UP001233172">
    <property type="component" value="Unassembled WGS sequence"/>
</dbReference>
<feature type="domain" description="DEP" evidence="5">
    <location>
        <begin position="34"/>
        <end position="114"/>
    </location>
</feature>
<dbReference type="InterPro" id="IPR036284">
    <property type="entry name" value="GGL_sf"/>
</dbReference>
<dbReference type="SUPFAM" id="SSF48670">
    <property type="entry name" value="Transducin (heterotrimeric G protein), gamma chain"/>
    <property type="match status" value="1"/>
</dbReference>
<evidence type="ECO:0000256" key="1">
    <source>
        <dbReference type="ARBA" id="ARBA00022700"/>
    </source>
</evidence>
<dbReference type="GO" id="GO:0009968">
    <property type="term" value="P:negative regulation of signal transduction"/>
    <property type="evidence" value="ECO:0007669"/>
    <property type="project" value="UniProtKB-KW"/>
</dbReference>
<dbReference type="Pfam" id="PF00615">
    <property type="entry name" value="RGS"/>
    <property type="match status" value="1"/>
</dbReference>
<gene>
    <name evidence="6" type="ORF">Bpfe_021456</name>
</gene>
<dbReference type="SMART" id="SM00224">
    <property type="entry name" value="GGL"/>
    <property type="match status" value="1"/>
</dbReference>
<dbReference type="GO" id="GO:0005886">
    <property type="term" value="C:plasma membrane"/>
    <property type="evidence" value="ECO:0007669"/>
    <property type="project" value="TreeGrafter"/>
</dbReference>
<dbReference type="PROSITE" id="PS50186">
    <property type="entry name" value="DEP"/>
    <property type="match status" value="1"/>
</dbReference>
<dbReference type="SMART" id="SM01224">
    <property type="entry name" value="G_gamma"/>
    <property type="match status" value="1"/>
</dbReference>
<dbReference type="GO" id="GO:0035556">
    <property type="term" value="P:intracellular signal transduction"/>
    <property type="evidence" value="ECO:0007669"/>
    <property type="project" value="InterPro"/>
</dbReference>
<dbReference type="Gene3D" id="1.10.1240.60">
    <property type="match status" value="1"/>
</dbReference>
<feature type="domain" description="RGS" evidence="4">
    <location>
        <begin position="313"/>
        <end position="430"/>
    </location>
</feature>
<evidence type="ECO:0000256" key="2">
    <source>
        <dbReference type="SAM" id="MobiDB-lite"/>
    </source>
</evidence>
<dbReference type="SUPFAM" id="SSF46785">
    <property type="entry name" value="Winged helix' DNA-binding domain"/>
    <property type="match status" value="1"/>
</dbReference>
<comment type="caution">
    <text evidence="6">The sequence shown here is derived from an EMBL/GenBank/DDBJ whole genome shotgun (WGS) entry which is preliminary data.</text>
</comment>
<evidence type="ECO:0000313" key="6">
    <source>
        <dbReference type="EMBL" id="KAK0049177.1"/>
    </source>
</evidence>
<dbReference type="InterPro" id="IPR044926">
    <property type="entry name" value="RGS_subdomain_2"/>
</dbReference>
<dbReference type="InterPro" id="IPR047016">
    <property type="entry name" value="RGS6/7/9/11"/>
</dbReference>
<dbReference type="InterPro" id="IPR047017">
    <property type="entry name" value="RGS6/7/9/11_DHEX_sf"/>
</dbReference>
<feature type="domain" description="G protein gamma" evidence="3">
    <location>
        <begin position="236"/>
        <end position="276"/>
    </location>
</feature>
<dbReference type="GO" id="GO:0005737">
    <property type="term" value="C:cytoplasm"/>
    <property type="evidence" value="ECO:0007669"/>
    <property type="project" value="TreeGrafter"/>
</dbReference>
<protein>
    <submittedName>
        <fullName evidence="6">Regulator of G-protein signaling 7</fullName>
    </submittedName>
</protein>
<dbReference type="PANTHER" id="PTHR45746">
    <property type="entry name" value="LP21163P"/>
    <property type="match status" value="1"/>
</dbReference>
<dbReference type="CDD" id="cd04450">
    <property type="entry name" value="DEP_RGS7-like"/>
    <property type="match status" value="1"/>
</dbReference>
<dbReference type="GO" id="GO:0008277">
    <property type="term" value="P:regulation of G protein-coupled receptor signaling pathway"/>
    <property type="evidence" value="ECO:0007669"/>
    <property type="project" value="InterPro"/>
</dbReference>
<dbReference type="PANTHER" id="PTHR45746:SF5">
    <property type="entry name" value="REGULATOR OF G-PROTEIN SIGNALING 7"/>
    <property type="match status" value="1"/>
</dbReference>
<feature type="region of interest" description="Disordered" evidence="2">
    <location>
        <begin position="440"/>
        <end position="469"/>
    </location>
</feature>
<dbReference type="Gene3D" id="1.10.167.10">
    <property type="entry name" value="Regulator of G-protein Signalling 4, domain 2"/>
    <property type="match status" value="1"/>
</dbReference>
<reference evidence="6" key="1">
    <citation type="journal article" date="2023" name="PLoS Negl. Trop. Dis.">
        <title>A genome sequence for Biomphalaria pfeifferi, the major vector snail for the human-infecting parasite Schistosoma mansoni.</title>
        <authorList>
            <person name="Bu L."/>
            <person name="Lu L."/>
            <person name="Laidemitt M.R."/>
            <person name="Zhang S.M."/>
            <person name="Mutuku M."/>
            <person name="Mkoji G."/>
            <person name="Steinauer M."/>
            <person name="Loker E.S."/>
        </authorList>
    </citation>
    <scope>NUCLEOTIDE SEQUENCE</scope>
    <source>
        <strain evidence="6">KasaAsao</strain>
    </source>
</reference>
<feature type="compositionally biased region" description="Polar residues" evidence="2">
    <location>
        <begin position="514"/>
        <end position="529"/>
    </location>
</feature>
<name>A0AAD8B7V5_BIOPF</name>
<dbReference type="InterPro" id="IPR015898">
    <property type="entry name" value="G-protein_gamma-like_dom"/>
</dbReference>
<dbReference type="Pfam" id="PF00631">
    <property type="entry name" value="G-gamma"/>
    <property type="match status" value="1"/>
</dbReference>
<dbReference type="PRINTS" id="PR01301">
    <property type="entry name" value="RGSPROTEIN"/>
</dbReference>
<dbReference type="Gene3D" id="4.10.260.10">
    <property type="entry name" value="Transducin (heterotrimeric G protein), gamma chain"/>
    <property type="match status" value="1"/>
</dbReference>
<dbReference type="PROSITE" id="PS50058">
    <property type="entry name" value="G_PROTEIN_GAMMA"/>
    <property type="match status" value="1"/>
</dbReference>
<dbReference type="GO" id="GO:0005096">
    <property type="term" value="F:GTPase activator activity"/>
    <property type="evidence" value="ECO:0007669"/>
    <property type="project" value="TreeGrafter"/>
</dbReference>
<reference evidence="6" key="2">
    <citation type="submission" date="2023-04" db="EMBL/GenBank/DDBJ databases">
        <authorList>
            <person name="Bu L."/>
            <person name="Lu L."/>
            <person name="Laidemitt M.R."/>
            <person name="Zhang S.M."/>
            <person name="Mutuku M."/>
            <person name="Mkoji G."/>
            <person name="Steinauer M."/>
            <person name="Loker E.S."/>
        </authorList>
    </citation>
    <scope>NUCLEOTIDE SEQUENCE</scope>
    <source>
        <strain evidence="6">KasaAsao</strain>
        <tissue evidence="6">Whole Snail</tissue>
    </source>
</reference>
<accession>A0AAD8B7V5</accession>
<proteinExistence type="predicted"/>
<feature type="region of interest" description="Disordered" evidence="2">
    <location>
        <begin position="500"/>
        <end position="555"/>
    </location>
</feature>
<dbReference type="Pfam" id="PF18148">
    <property type="entry name" value="RGS_DHEX"/>
    <property type="match status" value="1"/>
</dbReference>